<reference evidence="2 3" key="1">
    <citation type="journal article" date="2019" name="Sci. Rep.">
        <title>A high-quality genome of Eragrostis curvula grass provides insights into Poaceae evolution and supports new strategies to enhance forage quality.</title>
        <authorList>
            <person name="Carballo J."/>
            <person name="Santos B.A.C.M."/>
            <person name="Zappacosta D."/>
            <person name="Garbus I."/>
            <person name="Selva J.P."/>
            <person name="Gallo C.A."/>
            <person name="Diaz A."/>
            <person name="Albertini E."/>
            <person name="Caccamo M."/>
            <person name="Echenique V."/>
        </authorList>
    </citation>
    <scope>NUCLEOTIDE SEQUENCE [LARGE SCALE GENOMIC DNA]</scope>
    <source>
        <strain evidence="3">cv. Victoria</strain>
        <tissue evidence="2">Leaf</tissue>
    </source>
</reference>
<comment type="caution">
    <text evidence="2">The sequence shown here is derived from an EMBL/GenBank/DDBJ whole genome shotgun (WGS) entry which is preliminary data.</text>
</comment>
<evidence type="ECO:0000256" key="1">
    <source>
        <dbReference type="SAM" id="MobiDB-lite"/>
    </source>
</evidence>
<dbReference type="PANTHER" id="PTHR47853:SF1">
    <property type="entry name" value="EXPRESSED PROTEIN"/>
    <property type="match status" value="1"/>
</dbReference>
<dbReference type="AlphaFoldDB" id="A0A5J9TC10"/>
<dbReference type="Gramene" id="TVU08894">
    <property type="protein sequence ID" value="TVU08894"/>
    <property type="gene ID" value="EJB05_42321"/>
</dbReference>
<dbReference type="PANTHER" id="PTHR47853">
    <property type="entry name" value="EXPRESSED PROTEIN"/>
    <property type="match status" value="1"/>
</dbReference>
<proteinExistence type="predicted"/>
<feature type="compositionally biased region" description="Basic and acidic residues" evidence="1">
    <location>
        <begin position="117"/>
        <end position="126"/>
    </location>
</feature>
<evidence type="ECO:0000313" key="3">
    <source>
        <dbReference type="Proteomes" id="UP000324897"/>
    </source>
</evidence>
<dbReference type="EMBL" id="RWGY01000039">
    <property type="protein sequence ID" value="TVU08894.1"/>
    <property type="molecule type" value="Genomic_DNA"/>
</dbReference>
<name>A0A5J9TC10_9POAL</name>
<evidence type="ECO:0000313" key="2">
    <source>
        <dbReference type="EMBL" id="TVU08894.1"/>
    </source>
</evidence>
<accession>A0A5J9TC10</accession>
<feature type="region of interest" description="Disordered" evidence="1">
    <location>
        <begin position="97"/>
        <end position="132"/>
    </location>
</feature>
<dbReference type="Proteomes" id="UP000324897">
    <property type="component" value="Chromosome 3"/>
</dbReference>
<organism evidence="2 3">
    <name type="scientific">Eragrostis curvula</name>
    <name type="common">weeping love grass</name>
    <dbReference type="NCBI Taxonomy" id="38414"/>
    <lineage>
        <taxon>Eukaryota</taxon>
        <taxon>Viridiplantae</taxon>
        <taxon>Streptophyta</taxon>
        <taxon>Embryophyta</taxon>
        <taxon>Tracheophyta</taxon>
        <taxon>Spermatophyta</taxon>
        <taxon>Magnoliopsida</taxon>
        <taxon>Liliopsida</taxon>
        <taxon>Poales</taxon>
        <taxon>Poaceae</taxon>
        <taxon>PACMAD clade</taxon>
        <taxon>Chloridoideae</taxon>
        <taxon>Eragrostideae</taxon>
        <taxon>Eragrostidinae</taxon>
        <taxon>Eragrostis</taxon>
    </lineage>
</organism>
<keyword evidence="3" id="KW-1185">Reference proteome</keyword>
<sequence length="170" mass="19318">MGRDVTVVMLIRIRFAHTLHLPRHPRRASKLDEPAKISALLPKKSAPVVGTCRAIMVKMEAMKRKLREGYQEAADVQRQRKIIVIEVPKVVEQKQLKMHPVSQAKRETSTVGKRQRKEPGSPDRWARPHTSVATARCARKGHLIIRERSQARYAASTVVKRSLMPSFCSV</sequence>
<protein>
    <submittedName>
        <fullName evidence="2">Uncharacterized protein</fullName>
    </submittedName>
</protein>
<gene>
    <name evidence="2" type="ORF">EJB05_42321</name>
</gene>
<feature type="non-terminal residue" evidence="2">
    <location>
        <position position="1"/>
    </location>
</feature>